<protein>
    <submittedName>
        <fullName evidence="1">Uncharacterized protein</fullName>
    </submittedName>
</protein>
<comment type="caution">
    <text evidence="1">The sequence shown here is derived from an EMBL/GenBank/DDBJ whole genome shotgun (WGS) entry which is preliminary data.</text>
</comment>
<accession>A0A9P5N6W0</accession>
<sequence length="329" mass="37067">TVTIIYRLTAVWMTVPYHQPLIFSNTGSVYGQPITVTSPLVDGHIPYTACHPTEAAFVTPGPTTREHKENRISIPGKRSNPLCCDVAVEVRHSKHYLGGTICRTSEDKSTAEILGKGQTTYWYDSLLDENEKYNKLVLVGHRFAWQDDAFPALRIYLAPSYGVYPPAHSVIGWCSEQRETGLSKVGCCSRHSYAGYIGNRDSHVRRAGVTRGFFQQYSGFFRLGNGGSGGRGGDVGSHNHTTYNHIVVNRVGNDCRHIRPKKRILQIETICSALEYQIRHKSSRQTYEMSSVETHFCIPWHKQTEFRKNAIPLQFDFAKTSRVQTLAPM</sequence>
<feature type="non-terminal residue" evidence="1">
    <location>
        <position position="1"/>
    </location>
</feature>
<evidence type="ECO:0000313" key="2">
    <source>
        <dbReference type="Proteomes" id="UP000724874"/>
    </source>
</evidence>
<evidence type="ECO:0000313" key="1">
    <source>
        <dbReference type="EMBL" id="KAF8867517.1"/>
    </source>
</evidence>
<dbReference type="EMBL" id="JADNYJ010001071">
    <property type="protein sequence ID" value="KAF8867517.1"/>
    <property type="molecule type" value="Genomic_DNA"/>
</dbReference>
<dbReference type="AlphaFoldDB" id="A0A9P5N6W0"/>
<keyword evidence="2" id="KW-1185">Reference proteome</keyword>
<organism evidence="1 2">
    <name type="scientific">Gymnopilus junonius</name>
    <name type="common">Spectacular rustgill mushroom</name>
    <name type="synonym">Gymnopilus spectabilis subsp. junonius</name>
    <dbReference type="NCBI Taxonomy" id="109634"/>
    <lineage>
        <taxon>Eukaryota</taxon>
        <taxon>Fungi</taxon>
        <taxon>Dikarya</taxon>
        <taxon>Basidiomycota</taxon>
        <taxon>Agaricomycotina</taxon>
        <taxon>Agaricomycetes</taxon>
        <taxon>Agaricomycetidae</taxon>
        <taxon>Agaricales</taxon>
        <taxon>Agaricineae</taxon>
        <taxon>Hymenogastraceae</taxon>
        <taxon>Gymnopilus</taxon>
    </lineage>
</organism>
<gene>
    <name evidence="1" type="ORF">CPB84DRAFT_1867141</name>
</gene>
<proteinExistence type="predicted"/>
<dbReference type="Proteomes" id="UP000724874">
    <property type="component" value="Unassembled WGS sequence"/>
</dbReference>
<reference evidence="1" key="1">
    <citation type="submission" date="2020-11" db="EMBL/GenBank/DDBJ databases">
        <authorList>
            <consortium name="DOE Joint Genome Institute"/>
            <person name="Ahrendt S."/>
            <person name="Riley R."/>
            <person name="Andreopoulos W."/>
            <person name="LaButti K."/>
            <person name="Pangilinan J."/>
            <person name="Ruiz-duenas F.J."/>
            <person name="Barrasa J.M."/>
            <person name="Sanchez-Garcia M."/>
            <person name="Camarero S."/>
            <person name="Miyauchi S."/>
            <person name="Serrano A."/>
            <person name="Linde D."/>
            <person name="Babiker R."/>
            <person name="Drula E."/>
            <person name="Ayuso-Fernandez I."/>
            <person name="Pacheco R."/>
            <person name="Padilla G."/>
            <person name="Ferreira P."/>
            <person name="Barriuso J."/>
            <person name="Kellner H."/>
            <person name="Castanera R."/>
            <person name="Alfaro M."/>
            <person name="Ramirez L."/>
            <person name="Pisabarro A.G."/>
            <person name="Kuo A."/>
            <person name="Tritt A."/>
            <person name="Lipzen A."/>
            <person name="He G."/>
            <person name="Yan M."/>
            <person name="Ng V."/>
            <person name="Cullen D."/>
            <person name="Martin F."/>
            <person name="Rosso M.-N."/>
            <person name="Henrissat B."/>
            <person name="Hibbett D."/>
            <person name="Martinez A.T."/>
            <person name="Grigoriev I.V."/>
        </authorList>
    </citation>
    <scope>NUCLEOTIDE SEQUENCE</scope>
    <source>
        <strain evidence="1">AH 44721</strain>
    </source>
</reference>
<name>A0A9P5N6W0_GYMJU</name>